<dbReference type="EMBL" id="BAAAHQ010000020">
    <property type="protein sequence ID" value="GAA0933315.1"/>
    <property type="molecule type" value="Genomic_DNA"/>
</dbReference>
<proteinExistence type="predicted"/>
<keyword evidence="1" id="KW-1133">Transmembrane helix</keyword>
<evidence type="ECO:0008006" key="4">
    <source>
        <dbReference type="Google" id="ProtNLM"/>
    </source>
</evidence>
<feature type="transmembrane region" description="Helical" evidence="1">
    <location>
        <begin position="81"/>
        <end position="103"/>
    </location>
</feature>
<keyword evidence="3" id="KW-1185">Reference proteome</keyword>
<dbReference type="Proteomes" id="UP001501578">
    <property type="component" value="Unassembled WGS sequence"/>
</dbReference>
<protein>
    <recommendedName>
        <fullName evidence="4">Integral membrane protein</fullName>
    </recommendedName>
</protein>
<dbReference type="RefSeq" id="WP_343951380.1">
    <property type="nucleotide sequence ID" value="NZ_BAAAHQ010000020.1"/>
</dbReference>
<comment type="caution">
    <text evidence="2">The sequence shown here is derived from an EMBL/GenBank/DDBJ whole genome shotgun (WGS) entry which is preliminary data.</text>
</comment>
<organism evidence="2 3">
    <name type="scientific">Nonomuraea longicatena</name>
    <dbReference type="NCBI Taxonomy" id="83682"/>
    <lineage>
        <taxon>Bacteria</taxon>
        <taxon>Bacillati</taxon>
        <taxon>Actinomycetota</taxon>
        <taxon>Actinomycetes</taxon>
        <taxon>Streptosporangiales</taxon>
        <taxon>Streptosporangiaceae</taxon>
        <taxon>Nonomuraea</taxon>
    </lineage>
</organism>
<evidence type="ECO:0000313" key="2">
    <source>
        <dbReference type="EMBL" id="GAA0933315.1"/>
    </source>
</evidence>
<sequence>MSTVTAVANKTKFLRVVLTLDAVVTGGNGLIYLIAAPLVSDLLGPDTGLLRGIGVFLVLYGLAVGALAARREISVGGTKTFIAMNSAWTIGSVAAVIFGLLAFTTIGAIWAVMQAAVVGAFAALQVTGLRKAAS</sequence>
<feature type="transmembrane region" description="Helical" evidence="1">
    <location>
        <begin position="12"/>
        <end position="36"/>
    </location>
</feature>
<keyword evidence="1" id="KW-0472">Membrane</keyword>
<evidence type="ECO:0000313" key="3">
    <source>
        <dbReference type="Proteomes" id="UP001501578"/>
    </source>
</evidence>
<evidence type="ECO:0000256" key="1">
    <source>
        <dbReference type="SAM" id="Phobius"/>
    </source>
</evidence>
<keyword evidence="1" id="KW-0812">Transmembrane</keyword>
<reference evidence="2 3" key="1">
    <citation type="journal article" date="2019" name="Int. J. Syst. Evol. Microbiol.">
        <title>The Global Catalogue of Microorganisms (GCM) 10K type strain sequencing project: providing services to taxonomists for standard genome sequencing and annotation.</title>
        <authorList>
            <consortium name="The Broad Institute Genomics Platform"/>
            <consortium name="The Broad Institute Genome Sequencing Center for Infectious Disease"/>
            <person name="Wu L."/>
            <person name="Ma J."/>
        </authorList>
    </citation>
    <scope>NUCLEOTIDE SEQUENCE [LARGE SCALE GENOMIC DNA]</scope>
    <source>
        <strain evidence="2 3">JCM 11136</strain>
    </source>
</reference>
<name>A0ABN1PU35_9ACTN</name>
<feature type="transmembrane region" description="Helical" evidence="1">
    <location>
        <begin position="48"/>
        <end position="69"/>
    </location>
</feature>
<gene>
    <name evidence="2" type="ORF">GCM10009560_39490</name>
</gene>
<accession>A0ABN1PU35</accession>
<feature type="transmembrane region" description="Helical" evidence="1">
    <location>
        <begin position="109"/>
        <end position="129"/>
    </location>
</feature>